<feature type="transmembrane region" description="Helical" evidence="1">
    <location>
        <begin position="180"/>
        <end position="205"/>
    </location>
</feature>
<dbReference type="EMBL" id="AIMB01000007">
    <property type="protein sequence ID" value="EJF90659.1"/>
    <property type="molecule type" value="Genomic_DNA"/>
</dbReference>
<organism evidence="2 3">
    <name type="scientific">Bartonella tamiae Th239</name>
    <dbReference type="NCBI Taxonomy" id="1094558"/>
    <lineage>
        <taxon>Bacteria</taxon>
        <taxon>Pseudomonadati</taxon>
        <taxon>Pseudomonadota</taxon>
        <taxon>Alphaproteobacteria</taxon>
        <taxon>Hyphomicrobiales</taxon>
        <taxon>Bartonellaceae</taxon>
        <taxon>Bartonella</taxon>
    </lineage>
</organism>
<accession>J0R4R5</accession>
<keyword evidence="1" id="KW-0472">Membrane</keyword>
<gene>
    <name evidence="2" type="ORF">ME5_01060</name>
</gene>
<reference evidence="2 3" key="1">
    <citation type="submission" date="2012-03" db="EMBL/GenBank/DDBJ databases">
        <title>The Genome Sequence of Bartonella tamiae Th239.</title>
        <authorList>
            <consortium name="The Broad Institute Genome Sequencing Platform"/>
            <consortium name="The Broad Institute Genome Sequencing Center for Infectious Disease"/>
            <person name="Feldgarden M."/>
            <person name="Kirby J."/>
            <person name="Kosoy M."/>
            <person name="Birtles R."/>
            <person name="Probert W.S."/>
            <person name="Chiaraviglio L."/>
            <person name="Young S.K."/>
            <person name="Zeng Q."/>
            <person name="Gargeya S."/>
            <person name="Fitzgerald M."/>
            <person name="Haas B."/>
            <person name="Abouelleil A."/>
            <person name="Alvarado L."/>
            <person name="Arachchi H.M."/>
            <person name="Berlin A."/>
            <person name="Chapman S.B."/>
            <person name="Gearin G."/>
            <person name="Goldberg J."/>
            <person name="Griggs A."/>
            <person name="Gujja S."/>
            <person name="Hansen M."/>
            <person name="Heiman D."/>
            <person name="Howarth C."/>
            <person name="Larimer J."/>
            <person name="Lui A."/>
            <person name="MacDonald P.J.P."/>
            <person name="McCowen C."/>
            <person name="Montmayeur A."/>
            <person name="Murphy C."/>
            <person name="Neiman D."/>
            <person name="Pearson M."/>
            <person name="Priest M."/>
            <person name="Roberts A."/>
            <person name="Saif S."/>
            <person name="Shea T."/>
            <person name="Sisk P."/>
            <person name="Stolte C."/>
            <person name="Sykes S."/>
            <person name="Wortman J."/>
            <person name="Nusbaum C."/>
            <person name="Birren B."/>
        </authorList>
    </citation>
    <scope>NUCLEOTIDE SEQUENCE [LARGE SCALE GENOMIC DNA]</scope>
    <source>
        <strain evidence="2 3">Th239</strain>
    </source>
</reference>
<dbReference type="RefSeq" id="WP_008039146.1">
    <property type="nucleotide sequence ID" value="NZ_JH725147.1"/>
</dbReference>
<keyword evidence="1" id="KW-1133">Transmembrane helix</keyword>
<feature type="transmembrane region" description="Helical" evidence="1">
    <location>
        <begin position="83"/>
        <end position="101"/>
    </location>
</feature>
<evidence type="ECO:0000313" key="2">
    <source>
        <dbReference type="EMBL" id="EJF90659.1"/>
    </source>
</evidence>
<evidence type="ECO:0000313" key="3">
    <source>
        <dbReference type="Proteomes" id="UP000008952"/>
    </source>
</evidence>
<dbReference type="PATRIC" id="fig|1094558.3.peg.1155"/>
<proteinExistence type="predicted"/>
<feature type="transmembrane region" description="Helical" evidence="1">
    <location>
        <begin position="251"/>
        <end position="272"/>
    </location>
</feature>
<feature type="transmembrane region" description="Helical" evidence="1">
    <location>
        <begin position="226"/>
        <end position="245"/>
    </location>
</feature>
<dbReference type="OrthoDB" id="8454704at2"/>
<protein>
    <recommendedName>
        <fullName evidence="4">DUF2232 domain-containing protein</fullName>
    </recommendedName>
</protein>
<dbReference type="HOGENOM" id="CLU_073303_0_0_5"/>
<comment type="caution">
    <text evidence="2">The sequence shown here is derived from an EMBL/GenBank/DDBJ whole genome shotgun (WGS) entry which is preliminary data.</text>
</comment>
<feature type="transmembrane region" description="Helical" evidence="1">
    <location>
        <begin position="38"/>
        <end position="56"/>
    </location>
</feature>
<feature type="transmembrane region" description="Helical" evidence="1">
    <location>
        <begin position="113"/>
        <end position="138"/>
    </location>
</feature>
<keyword evidence="1" id="KW-0812">Transmembrane</keyword>
<keyword evidence="3" id="KW-1185">Reference proteome</keyword>
<feature type="transmembrane region" description="Helical" evidence="1">
    <location>
        <begin position="12"/>
        <end position="32"/>
    </location>
</feature>
<dbReference type="AlphaFoldDB" id="J0R4R5"/>
<name>J0R4R5_9HYPH</name>
<feature type="transmembrane region" description="Helical" evidence="1">
    <location>
        <begin position="284"/>
        <end position="315"/>
    </location>
</feature>
<sequence>MPHANQQGNLIGILAGLITTAISMAVTSLFFLSPSFSLLLGCFISLPIFVVAFGWGTKSSIIALMSATIIFAIARNISFSLGFLFLFFLPAVYASWLLGLAQTDDKSQKIHWYPLSNAIFLLTSFVSIICILVAAYFLNDPSMAVLAEKVFALFNNTIQQNFSLSEIEITNFRNSFIANFVPLLAFVIAIYSLIFLLVSLYFSLITAQKMKRLARPRDDWPKNFRLPKVGLLVFGLAFIASFFQINPFIDLIAIVFNATFSLVISISGLAYLHNITRGIKGRIVILTFIYIALFTFVFAVPISILLLMLGVWATLQHQKETLQQ</sequence>
<dbReference type="STRING" id="1094558.ME5_01060"/>
<evidence type="ECO:0008006" key="4">
    <source>
        <dbReference type="Google" id="ProtNLM"/>
    </source>
</evidence>
<dbReference type="eggNOG" id="ENOG5032UJ8">
    <property type="taxonomic scope" value="Bacteria"/>
</dbReference>
<evidence type="ECO:0000256" key="1">
    <source>
        <dbReference type="SAM" id="Phobius"/>
    </source>
</evidence>
<dbReference type="Proteomes" id="UP000008952">
    <property type="component" value="Unassembled WGS sequence"/>
</dbReference>